<dbReference type="InterPro" id="IPR009875">
    <property type="entry name" value="PilZ_domain"/>
</dbReference>
<dbReference type="RefSeq" id="WP_313832752.1">
    <property type="nucleotide sequence ID" value="NZ_JAQOUE010000001.1"/>
</dbReference>
<dbReference type="SUPFAM" id="SSF141371">
    <property type="entry name" value="PilZ domain-like"/>
    <property type="match status" value="1"/>
</dbReference>
<dbReference type="Gene3D" id="2.40.10.220">
    <property type="entry name" value="predicted glycosyltransferase like domains"/>
    <property type="match status" value="1"/>
</dbReference>
<name>A0ABU3K7H8_9BACT</name>
<evidence type="ECO:0000313" key="2">
    <source>
        <dbReference type="EMBL" id="MDT7042361.1"/>
    </source>
</evidence>
<organism evidence="2 3">
    <name type="scientific">Candidatus Nitronereus thalassa</name>
    <dbReference type="NCBI Taxonomy" id="3020898"/>
    <lineage>
        <taxon>Bacteria</taxon>
        <taxon>Pseudomonadati</taxon>
        <taxon>Nitrospirota</taxon>
        <taxon>Nitrospiria</taxon>
        <taxon>Nitrospirales</taxon>
        <taxon>Nitrospiraceae</taxon>
        <taxon>Candidatus Nitronereus</taxon>
    </lineage>
</organism>
<dbReference type="Pfam" id="PF07238">
    <property type="entry name" value="PilZ"/>
    <property type="match status" value="1"/>
</dbReference>
<feature type="domain" description="PilZ" evidence="1">
    <location>
        <begin position="29"/>
        <end position="123"/>
    </location>
</feature>
<proteinExistence type="predicted"/>
<sequence>MKHFINYLIGSQSPKTSPSISREGTEIADRRKFPRLEVPQGVPLEAEFITQDEILWETRCIDISSEGAQIECSEDGYPKAEEGDKALLKLQLGGVKVDLPTIVMSREKNRINLFLPLDMISQNQEQEEKFFRILLTLDRAIRRRKFQ</sequence>
<comment type="caution">
    <text evidence="2">The sequence shown here is derived from an EMBL/GenBank/DDBJ whole genome shotgun (WGS) entry which is preliminary data.</text>
</comment>
<keyword evidence="3" id="KW-1185">Reference proteome</keyword>
<gene>
    <name evidence="2" type="ORF">PPG34_08355</name>
</gene>
<evidence type="ECO:0000259" key="1">
    <source>
        <dbReference type="Pfam" id="PF07238"/>
    </source>
</evidence>
<protein>
    <submittedName>
        <fullName evidence="2">PilZ domain-containing protein</fullName>
    </submittedName>
</protein>
<dbReference type="Proteomes" id="UP001250932">
    <property type="component" value="Unassembled WGS sequence"/>
</dbReference>
<accession>A0ABU3K7H8</accession>
<evidence type="ECO:0000313" key="3">
    <source>
        <dbReference type="Proteomes" id="UP001250932"/>
    </source>
</evidence>
<dbReference type="EMBL" id="JAQOUE010000001">
    <property type="protein sequence ID" value="MDT7042361.1"/>
    <property type="molecule type" value="Genomic_DNA"/>
</dbReference>
<reference evidence="2 3" key="1">
    <citation type="journal article" date="2023" name="ISME J.">
        <title>Cultivation and genomic characterization of novel and ubiquitous marine nitrite-oxidizing bacteria from the Nitrospirales.</title>
        <authorList>
            <person name="Mueller A.J."/>
            <person name="Daebeler A."/>
            <person name="Herbold C.W."/>
            <person name="Kirkegaard R.H."/>
            <person name="Daims H."/>
        </authorList>
    </citation>
    <scope>NUCLEOTIDE SEQUENCE [LARGE SCALE GENOMIC DNA]</scope>
    <source>
        <strain evidence="2 3">EB</strain>
    </source>
</reference>